<evidence type="ECO:0000256" key="2">
    <source>
        <dbReference type="SAM" id="SignalP"/>
    </source>
</evidence>
<sequence>MVLGLFFCTLFSYYDVKTGDRGGGPQVFGDSMVHEEVDKQHCLIEAVPGYGQGSETGQPPPPPPLTPIKPETASHGLVHQHHHQSMAATPGSTSPDGVNTTHTNGNRAFIKEGSTHLLARVR</sequence>
<feature type="compositionally biased region" description="Polar residues" evidence="1">
    <location>
        <begin position="86"/>
        <end position="106"/>
    </location>
</feature>
<gene>
    <name evidence="3" type="ORF">TCMB3V08_LOCUS9632</name>
</gene>
<evidence type="ECO:0000256" key="1">
    <source>
        <dbReference type="SAM" id="MobiDB-lite"/>
    </source>
</evidence>
<dbReference type="AlphaFoldDB" id="A0A7R9JD12"/>
<evidence type="ECO:0000313" key="3">
    <source>
        <dbReference type="EMBL" id="CAD7577076.1"/>
    </source>
</evidence>
<dbReference type="EMBL" id="OE185071">
    <property type="protein sequence ID" value="CAD7577076.1"/>
    <property type="molecule type" value="Genomic_DNA"/>
</dbReference>
<protein>
    <submittedName>
        <fullName evidence="3">(California timema) hypothetical protein</fullName>
    </submittedName>
</protein>
<organism evidence="3">
    <name type="scientific">Timema californicum</name>
    <name type="common">California timema</name>
    <name type="synonym">Walking stick</name>
    <dbReference type="NCBI Taxonomy" id="61474"/>
    <lineage>
        <taxon>Eukaryota</taxon>
        <taxon>Metazoa</taxon>
        <taxon>Ecdysozoa</taxon>
        <taxon>Arthropoda</taxon>
        <taxon>Hexapoda</taxon>
        <taxon>Insecta</taxon>
        <taxon>Pterygota</taxon>
        <taxon>Neoptera</taxon>
        <taxon>Polyneoptera</taxon>
        <taxon>Phasmatodea</taxon>
        <taxon>Timematodea</taxon>
        <taxon>Timematoidea</taxon>
        <taxon>Timematidae</taxon>
        <taxon>Timema</taxon>
    </lineage>
</organism>
<accession>A0A7R9JD12</accession>
<reference evidence="3" key="1">
    <citation type="submission" date="2020-11" db="EMBL/GenBank/DDBJ databases">
        <authorList>
            <person name="Tran Van P."/>
        </authorList>
    </citation>
    <scope>NUCLEOTIDE SEQUENCE</scope>
</reference>
<feature type="signal peptide" evidence="2">
    <location>
        <begin position="1"/>
        <end position="19"/>
    </location>
</feature>
<keyword evidence="2" id="KW-0732">Signal</keyword>
<name>A0A7R9JD12_TIMCA</name>
<proteinExistence type="predicted"/>
<feature type="chain" id="PRO_5030749260" evidence="2">
    <location>
        <begin position="20"/>
        <end position="122"/>
    </location>
</feature>
<feature type="compositionally biased region" description="Pro residues" evidence="1">
    <location>
        <begin position="58"/>
        <end position="67"/>
    </location>
</feature>
<feature type="region of interest" description="Disordered" evidence="1">
    <location>
        <begin position="47"/>
        <end position="122"/>
    </location>
</feature>